<evidence type="ECO:0000256" key="1">
    <source>
        <dbReference type="ARBA" id="ARBA00008324"/>
    </source>
</evidence>
<dbReference type="PANTHER" id="PTHR21660:SF1">
    <property type="entry name" value="ACYL-COENZYME A THIOESTERASE 13"/>
    <property type="match status" value="1"/>
</dbReference>
<evidence type="ECO:0000313" key="4">
    <source>
        <dbReference type="EMBL" id="MBK4346089.1"/>
    </source>
</evidence>
<evidence type="ECO:0000259" key="3">
    <source>
        <dbReference type="Pfam" id="PF03061"/>
    </source>
</evidence>
<evidence type="ECO:0000313" key="5">
    <source>
        <dbReference type="Proteomes" id="UP000636458"/>
    </source>
</evidence>
<gene>
    <name evidence="4" type="ORF">IV501_00445</name>
</gene>
<dbReference type="Proteomes" id="UP000636458">
    <property type="component" value="Unassembled WGS sequence"/>
</dbReference>
<dbReference type="Gene3D" id="3.10.129.10">
    <property type="entry name" value="Hotdog Thioesterase"/>
    <property type="match status" value="1"/>
</dbReference>
<comment type="similarity">
    <text evidence="1">Belongs to the thioesterase PaaI family.</text>
</comment>
<sequence>MTDLHDAASERSRLVRWDDPIAVAEKAKTMSGIDFLQALIDGTIAPPPIANLMRMRAISAEVGTVTFECDPDESMYNPIGTVHGGLVCTLLDTVLGCVTQTTLPAGQGYTSLDITVSYLRPVLRSSGPLTAVGRIVKPGSRAAFAEGTVHDAAGKLVATATSTLLVFPV</sequence>
<dbReference type="GO" id="GO:0047617">
    <property type="term" value="F:fatty acyl-CoA hydrolase activity"/>
    <property type="evidence" value="ECO:0007669"/>
    <property type="project" value="InterPro"/>
</dbReference>
<organism evidence="4 5">
    <name type="scientific">Lacisediminihabitans changchengi</name>
    <dbReference type="NCBI Taxonomy" id="2787634"/>
    <lineage>
        <taxon>Bacteria</taxon>
        <taxon>Bacillati</taxon>
        <taxon>Actinomycetota</taxon>
        <taxon>Actinomycetes</taxon>
        <taxon>Micrococcales</taxon>
        <taxon>Microbacteriaceae</taxon>
        <taxon>Lacisediminihabitans</taxon>
    </lineage>
</organism>
<evidence type="ECO:0000256" key="2">
    <source>
        <dbReference type="ARBA" id="ARBA00022801"/>
    </source>
</evidence>
<dbReference type="SUPFAM" id="SSF54637">
    <property type="entry name" value="Thioesterase/thiol ester dehydrase-isomerase"/>
    <property type="match status" value="1"/>
</dbReference>
<dbReference type="NCBIfam" id="TIGR00369">
    <property type="entry name" value="unchar_dom_1"/>
    <property type="match status" value="1"/>
</dbReference>
<protein>
    <submittedName>
        <fullName evidence="4">PaaI family thioesterase</fullName>
    </submittedName>
</protein>
<keyword evidence="2" id="KW-0378">Hydrolase</keyword>
<dbReference type="CDD" id="cd03443">
    <property type="entry name" value="PaaI_thioesterase"/>
    <property type="match status" value="1"/>
</dbReference>
<dbReference type="PANTHER" id="PTHR21660">
    <property type="entry name" value="THIOESTERASE SUPERFAMILY MEMBER-RELATED"/>
    <property type="match status" value="1"/>
</dbReference>
<dbReference type="AlphaFoldDB" id="A0A934SIN3"/>
<name>A0A934SIN3_9MICO</name>
<feature type="domain" description="Thioesterase" evidence="3">
    <location>
        <begin position="80"/>
        <end position="157"/>
    </location>
</feature>
<accession>A0A934SIN3</accession>
<dbReference type="InterPro" id="IPR006683">
    <property type="entry name" value="Thioestr_dom"/>
</dbReference>
<dbReference type="InterPro" id="IPR003736">
    <property type="entry name" value="PAAI_dom"/>
</dbReference>
<keyword evidence="5" id="KW-1185">Reference proteome</keyword>
<proteinExistence type="inferred from homology"/>
<dbReference type="InterPro" id="IPR039298">
    <property type="entry name" value="ACOT13"/>
</dbReference>
<reference evidence="4" key="1">
    <citation type="submission" date="2021-01" db="EMBL/GenBank/DDBJ databases">
        <title>Lacisediminihabitans sp. nov. strain G11-30, isolated from Antarctic Soil.</title>
        <authorList>
            <person name="Li J."/>
        </authorList>
    </citation>
    <scope>NUCLEOTIDE SEQUENCE</scope>
    <source>
        <strain evidence="4">G11-30</strain>
    </source>
</reference>
<dbReference type="Pfam" id="PF03061">
    <property type="entry name" value="4HBT"/>
    <property type="match status" value="1"/>
</dbReference>
<dbReference type="EMBL" id="JAEPES010000001">
    <property type="protein sequence ID" value="MBK4346089.1"/>
    <property type="molecule type" value="Genomic_DNA"/>
</dbReference>
<comment type="caution">
    <text evidence="4">The sequence shown here is derived from an EMBL/GenBank/DDBJ whole genome shotgun (WGS) entry which is preliminary data.</text>
</comment>
<dbReference type="InterPro" id="IPR029069">
    <property type="entry name" value="HotDog_dom_sf"/>
</dbReference>
<dbReference type="RefSeq" id="WP_200554450.1">
    <property type="nucleotide sequence ID" value="NZ_JAEPES010000001.1"/>
</dbReference>